<dbReference type="InterPro" id="IPR051054">
    <property type="entry name" value="SorC_transcr_regulators"/>
</dbReference>
<dbReference type="InterPro" id="IPR007630">
    <property type="entry name" value="RNA_pol_sigma70_r4"/>
</dbReference>
<keyword evidence="3" id="KW-0238">DNA-binding</keyword>
<evidence type="ECO:0000313" key="7">
    <source>
        <dbReference type="EMBL" id="QLQ61134.1"/>
    </source>
</evidence>
<evidence type="ECO:0000256" key="1">
    <source>
        <dbReference type="ARBA" id="ARBA00010466"/>
    </source>
</evidence>
<dbReference type="EMBL" id="CP059275">
    <property type="protein sequence ID" value="QLQ61134.1"/>
    <property type="molecule type" value="Genomic_DNA"/>
</dbReference>
<evidence type="ECO:0000313" key="8">
    <source>
        <dbReference type="Proteomes" id="UP000510868"/>
    </source>
</evidence>
<name>A0A7L6BGW8_LIMRT</name>
<dbReference type="Pfam" id="PF04545">
    <property type="entry name" value="Sigma70_r4"/>
    <property type="match status" value="1"/>
</dbReference>
<dbReference type="Proteomes" id="UP000510868">
    <property type="component" value="Chromosome"/>
</dbReference>
<accession>A0A7L6BGW8</accession>
<feature type="domain" description="Sugar-binding" evidence="5">
    <location>
        <begin position="59"/>
        <end position="311"/>
    </location>
</feature>
<dbReference type="PANTHER" id="PTHR34294">
    <property type="entry name" value="TRANSCRIPTIONAL REGULATOR-RELATED"/>
    <property type="match status" value="1"/>
</dbReference>
<dbReference type="Gene3D" id="1.10.10.60">
    <property type="entry name" value="Homeodomain-like"/>
    <property type="match status" value="1"/>
</dbReference>
<evidence type="ECO:0000259" key="5">
    <source>
        <dbReference type="Pfam" id="PF04198"/>
    </source>
</evidence>
<dbReference type="AlphaFoldDB" id="A0A7L6BGW8"/>
<sequence length="311" mass="34950">MDSKQQIKQAVQVSKLYYLDGVTQAEIGKKLNLSRPTISRLLQFAREKNIVKISINDPLSNIEDLQHQLKEKYQLKDVIISTPESNETAEILSSLGKATARYLDKKVKDNDVIGVSWGRTLVSVARQLIPNDRKNVQVVYFKGTVANSTHNNYVVEVTKCFNKCYHTQAQILPLPLIFENKQIKEMVIKDKFINEILDTGKRTSVALFTVETTEQDATLFELGYFNDQQIKTLQEKAAGDLVSRFIDERGKIVDDQLNDRTVAIALDDLKQARESVLIAGGMNKLKAIKAALAGKYANVLVTDSLVAQHLL</sequence>
<dbReference type="GO" id="GO:0006352">
    <property type="term" value="P:DNA-templated transcription initiation"/>
    <property type="evidence" value="ECO:0007669"/>
    <property type="project" value="InterPro"/>
</dbReference>
<keyword evidence="2" id="KW-0805">Transcription regulation</keyword>
<dbReference type="InterPro" id="IPR037171">
    <property type="entry name" value="NagB/RpiA_transferase-like"/>
</dbReference>
<protein>
    <submittedName>
        <fullName evidence="7">Sugar-binding transcriptional regulator</fullName>
    </submittedName>
</protein>
<dbReference type="InterPro" id="IPR007324">
    <property type="entry name" value="Sugar-bd_dom_put"/>
</dbReference>
<evidence type="ECO:0000259" key="6">
    <source>
        <dbReference type="Pfam" id="PF04545"/>
    </source>
</evidence>
<feature type="domain" description="RNA polymerase sigma-70 region 4" evidence="6">
    <location>
        <begin position="15"/>
        <end position="48"/>
    </location>
</feature>
<dbReference type="PANTHER" id="PTHR34294:SF1">
    <property type="entry name" value="TRANSCRIPTIONAL REGULATOR LSRR"/>
    <property type="match status" value="1"/>
</dbReference>
<keyword evidence="4" id="KW-0804">Transcription</keyword>
<evidence type="ECO:0000256" key="4">
    <source>
        <dbReference type="ARBA" id="ARBA00023163"/>
    </source>
</evidence>
<organism evidence="7 8">
    <name type="scientific">Limosilactobacillus reuteri</name>
    <name type="common">Lactobacillus reuteri</name>
    <dbReference type="NCBI Taxonomy" id="1598"/>
    <lineage>
        <taxon>Bacteria</taxon>
        <taxon>Bacillati</taxon>
        <taxon>Bacillota</taxon>
        <taxon>Bacilli</taxon>
        <taxon>Lactobacillales</taxon>
        <taxon>Lactobacillaceae</taxon>
        <taxon>Limosilactobacillus</taxon>
    </lineage>
</organism>
<evidence type="ECO:0000256" key="3">
    <source>
        <dbReference type="ARBA" id="ARBA00023125"/>
    </source>
</evidence>
<dbReference type="GO" id="GO:0003700">
    <property type="term" value="F:DNA-binding transcription factor activity"/>
    <property type="evidence" value="ECO:0007669"/>
    <property type="project" value="InterPro"/>
</dbReference>
<gene>
    <name evidence="7" type="ORF">HHK02_08055</name>
</gene>
<reference evidence="7 8" key="1">
    <citation type="submission" date="2020-07" db="EMBL/GenBank/DDBJ databases">
        <title>Genome sequence of Lactobacillus reuteri CNEI-KCA3 isolated from the faeces of a reared-broiler chicken, South-East Nigeria, reveals presence of CRISPR arrays.</title>
        <authorList>
            <person name="Anukam K.C."/>
            <person name="Ibezim C.N."/>
            <person name="BeecK W.V."/>
            <person name="Allonsius C."/>
            <person name="Broek M.D."/>
            <person name="Tuyaerts I."/>
            <person name="Attama A."/>
            <person name="Esimone C.O."/>
            <person name="Lebeer S."/>
        </authorList>
    </citation>
    <scope>NUCLEOTIDE SEQUENCE [LARGE SCALE GENOMIC DNA]</scope>
    <source>
        <strain evidence="7 8">CNEI-KCA3</strain>
    </source>
</reference>
<comment type="similarity">
    <text evidence="1">Belongs to the SorC transcriptional regulatory family.</text>
</comment>
<dbReference type="Pfam" id="PF04198">
    <property type="entry name" value="Sugar-bind"/>
    <property type="match status" value="1"/>
</dbReference>
<dbReference type="GO" id="GO:0003677">
    <property type="term" value="F:DNA binding"/>
    <property type="evidence" value="ECO:0007669"/>
    <property type="project" value="UniProtKB-KW"/>
</dbReference>
<dbReference type="SUPFAM" id="SSF88659">
    <property type="entry name" value="Sigma3 and sigma4 domains of RNA polymerase sigma factors"/>
    <property type="match status" value="1"/>
</dbReference>
<dbReference type="RefSeq" id="WP_181462275.1">
    <property type="nucleotide sequence ID" value="NZ_CP059275.1"/>
</dbReference>
<dbReference type="Gene3D" id="3.40.50.1360">
    <property type="match status" value="1"/>
</dbReference>
<proteinExistence type="inferred from homology"/>
<dbReference type="GO" id="GO:0030246">
    <property type="term" value="F:carbohydrate binding"/>
    <property type="evidence" value="ECO:0007669"/>
    <property type="project" value="InterPro"/>
</dbReference>
<dbReference type="InterPro" id="IPR013324">
    <property type="entry name" value="RNA_pol_sigma_r3/r4-like"/>
</dbReference>
<dbReference type="SUPFAM" id="SSF100950">
    <property type="entry name" value="NagB/RpiA/CoA transferase-like"/>
    <property type="match status" value="1"/>
</dbReference>
<evidence type="ECO:0000256" key="2">
    <source>
        <dbReference type="ARBA" id="ARBA00023015"/>
    </source>
</evidence>